<name>A0A6A6I3A1_9PLEO</name>
<dbReference type="GeneID" id="54577441"/>
<feature type="compositionally biased region" description="Acidic residues" evidence="1">
    <location>
        <begin position="452"/>
        <end position="462"/>
    </location>
</feature>
<sequence>MPRQNKSASPPSDERRRLPASIIFTPTELKHYRRWQRQTTSLKPQDQGLLPSAFEYADFKAWLARRDSGCFTNSPFDDIAAHPLAPTEPEYVPSDRGFTLAEKCGHPLHPAHPGVRGKSEAKTCEEEKEGSEVQDEILVLRCPCCVLKAHLRLLVALSEKWTDVGGPWRQFDQGSVDASLYGDSNRAFHRAKLGLINSAIRFETWADAEAGWEAENLDSDVDAVRQYSAGRAWDLYQKGISFPAHLKQKEEPATPTTKKRKQLSFSPDTPEDTKHRPNLLFSRGCPYYNPESPHKCPDQDGWTDTSFLRDYHYAISQCRILLITNDPSLSYLTYRNLNAGPDRGDNIYVTRLLELVDNWLDTMTPENRQGWMDYFSGASEIFVVYKADGKPGEDFDDFYTVDSLVGTGVEIYARIVGDIDEEEYVARARIAPQVAAETPEDFFDQVSLASDPESEEDELEDLVDPKDLEADDDHMEVDIVGGTKGVDVQKLGLDPVSWK</sequence>
<keyword evidence="3" id="KW-1185">Reference proteome</keyword>
<evidence type="ECO:0000256" key="1">
    <source>
        <dbReference type="SAM" id="MobiDB-lite"/>
    </source>
</evidence>
<reference evidence="2" key="1">
    <citation type="journal article" date="2020" name="Stud. Mycol.">
        <title>101 Dothideomycetes genomes: a test case for predicting lifestyles and emergence of pathogens.</title>
        <authorList>
            <person name="Haridas S."/>
            <person name="Albert R."/>
            <person name="Binder M."/>
            <person name="Bloem J."/>
            <person name="Labutti K."/>
            <person name="Salamov A."/>
            <person name="Andreopoulos B."/>
            <person name="Baker S."/>
            <person name="Barry K."/>
            <person name="Bills G."/>
            <person name="Bluhm B."/>
            <person name="Cannon C."/>
            <person name="Castanera R."/>
            <person name="Culley D."/>
            <person name="Daum C."/>
            <person name="Ezra D."/>
            <person name="Gonzalez J."/>
            <person name="Henrissat B."/>
            <person name="Kuo A."/>
            <person name="Liang C."/>
            <person name="Lipzen A."/>
            <person name="Lutzoni F."/>
            <person name="Magnuson J."/>
            <person name="Mondo S."/>
            <person name="Nolan M."/>
            <person name="Ohm R."/>
            <person name="Pangilinan J."/>
            <person name="Park H.-J."/>
            <person name="Ramirez L."/>
            <person name="Alfaro M."/>
            <person name="Sun H."/>
            <person name="Tritt A."/>
            <person name="Yoshinaga Y."/>
            <person name="Zwiers L.-H."/>
            <person name="Turgeon B."/>
            <person name="Goodwin S."/>
            <person name="Spatafora J."/>
            <person name="Crous P."/>
            <person name="Grigoriev I."/>
        </authorList>
    </citation>
    <scope>NUCLEOTIDE SEQUENCE</scope>
    <source>
        <strain evidence="2">CBS 122368</strain>
    </source>
</reference>
<feature type="region of interest" description="Disordered" evidence="1">
    <location>
        <begin position="449"/>
        <end position="471"/>
    </location>
</feature>
<evidence type="ECO:0000313" key="3">
    <source>
        <dbReference type="Proteomes" id="UP000800094"/>
    </source>
</evidence>
<feature type="region of interest" description="Disordered" evidence="1">
    <location>
        <begin position="246"/>
        <end position="276"/>
    </location>
</feature>
<gene>
    <name evidence="2" type="ORF">BU26DRAFT_435151</name>
</gene>
<dbReference type="Proteomes" id="UP000800094">
    <property type="component" value="Unassembled WGS sequence"/>
</dbReference>
<dbReference type="AlphaFoldDB" id="A0A6A6I3A1"/>
<dbReference type="EMBL" id="ML987203">
    <property type="protein sequence ID" value="KAF2244060.1"/>
    <property type="molecule type" value="Genomic_DNA"/>
</dbReference>
<proteinExistence type="predicted"/>
<dbReference type="OrthoDB" id="3798487at2759"/>
<accession>A0A6A6I3A1</accession>
<protein>
    <submittedName>
        <fullName evidence="2">Uncharacterized protein</fullName>
    </submittedName>
</protein>
<evidence type="ECO:0000313" key="2">
    <source>
        <dbReference type="EMBL" id="KAF2244060.1"/>
    </source>
</evidence>
<dbReference type="RefSeq" id="XP_033679064.1">
    <property type="nucleotide sequence ID" value="XM_033824111.1"/>
</dbReference>
<organism evidence="2 3">
    <name type="scientific">Trematosphaeria pertusa</name>
    <dbReference type="NCBI Taxonomy" id="390896"/>
    <lineage>
        <taxon>Eukaryota</taxon>
        <taxon>Fungi</taxon>
        <taxon>Dikarya</taxon>
        <taxon>Ascomycota</taxon>
        <taxon>Pezizomycotina</taxon>
        <taxon>Dothideomycetes</taxon>
        <taxon>Pleosporomycetidae</taxon>
        <taxon>Pleosporales</taxon>
        <taxon>Massarineae</taxon>
        <taxon>Trematosphaeriaceae</taxon>
        <taxon>Trematosphaeria</taxon>
    </lineage>
</organism>